<evidence type="ECO:0000313" key="1">
    <source>
        <dbReference type="EMBL" id="TKR66924.1"/>
    </source>
</evidence>
<comment type="caution">
    <text evidence="1">The sequence shown here is derived from an EMBL/GenBank/DDBJ whole genome shotgun (WGS) entry which is preliminary data.</text>
</comment>
<keyword evidence="2" id="KW-1185">Reference proteome</keyword>
<dbReference type="EMBL" id="AZBU02000008">
    <property type="protein sequence ID" value="TKR66924.1"/>
    <property type="molecule type" value="Genomic_DNA"/>
</dbReference>
<reference evidence="1 2" key="1">
    <citation type="journal article" date="2015" name="Genome Biol.">
        <title>Comparative genomics of Steinernema reveals deeply conserved gene regulatory networks.</title>
        <authorList>
            <person name="Dillman A.R."/>
            <person name="Macchietto M."/>
            <person name="Porter C.F."/>
            <person name="Rogers A."/>
            <person name="Williams B."/>
            <person name="Antoshechkin I."/>
            <person name="Lee M.M."/>
            <person name="Goodwin Z."/>
            <person name="Lu X."/>
            <person name="Lewis E.E."/>
            <person name="Goodrich-Blair H."/>
            <person name="Stock S.P."/>
            <person name="Adams B.J."/>
            <person name="Sternberg P.W."/>
            <person name="Mortazavi A."/>
        </authorList>
    </citation>
    <scope>NUCLEOTIDE SEQUENCE [LARGE SCALE GENOMIC DNA]</scope>
    <source>
        <strain evidence="1 2">ALL</strain>
    </source>
</reference>
<sequence>MRGQINFNMAVSHTTAHLSNFDLRLIAAHEIGHSVIATKKIRSCIQNIKHCSFFLLTPLSKHFTQTNPVDSMEDVRKRQRRIIEDSDKTRGDPKDKASLTGHSCVKMDLRLFVVLAILLTLGVAHRHRRHHKKLSQVSLETVGRSML</sequence>
<reference evidence="1 2" key="2">
    <citation type="journal article" date="2019" name="G3 (Bethesda)">
        <title>Hybrid Assembly of the Genome of the Entomopathogenic Nematode Steinernema carpocapsae Identifies the X-Chromosome.</title>
        <authorList>
            <person name="Serra L."/>
            <person name="Macchietto M."/>
            <person name="Macias-Munoz A."/>
            <person name="McGill C.J."/>
            <person name="Rodriguez I.M."/>
            <person name="Rodriguez B."/>
            <person name="Murad R."/>
            <person name="Mortazavi A."/>
        </authorList>
    </citation>
    <scope>NUCLEOTIDE SEQUENCE [LARGE SCALE GENOMIC DNA]</scope>
    <source>
        <strain evidence="1 2">ALL</strain>
    </source>
</reference>
<protein>
    <submittedName>
        <fullName evidence="1">Uncharacterized protein</fullName>
    </submittedName>
</protein>
<dbReference type="AlphaFoldDB" id="A0A4U5MCU4"/>
<organism evidence="1 2">
    <name type="scientific">Steinernema carpocapsae</name>
    <name type="common">Entomopathogenic nematode</name>
    <dbReference type="NCBI Taxonomy" id="34508"/>
    <lineage>
        <taxon>Eukaryota</taxon>
        <taxon>Metazoa</taxon>
        <taxon>Ecdysozoa</taxon>
        <taxon>Nematoda</taxon>
        <taxon>Chromadorea</taxon>
        <taxon>Rhabditida</taxon>
        <taxon>Tylenchina</taxon>
        <taxon>Panagrolaimomorpha</taxon>
        <taxon>Strongyloidoidea</taxon>
        <taxon>Steinernematidae</taxon>
        <taxon>Steinernema</taxon>
    </lineage>
</organism>
<evidence type="ECO:0000313" key="2">
    <source>
        <dbReference type="Proteomes" id="UP000298663"/>
    </source>
</evidence>
<dbReference type="Proteomes" id="UP000298663">
    <property type="component" value="Unassembled WGS sequence"/>
</dbReference>
<name>A0A4U5MCU4_STECR</name>
<gene>
    <name evidence="1" type="ORF">L596_023148</name>
</gene>
<proteinExistence type="predicted"/>
<accession>A0A4U5MCU4</accession>